<keyword evidence="2" id="KW-1185">Reference proteome</keyword>
<protein>
    <submittedName>
        <fullName evidence="1">Uncharacterized protein</fullName>
    </submittedName>
</protein>
<dbReference type="Proteomes" id="UP001066276">
    <property type="component" value="Chromosome 12"/>
</dbReference>
<sequence length="86" mass="9894">MLTRVRYTHTNVVQPLNMPQLKAAWKMRLVLDSPLPYLSLDPIRGAGVTDDTPSRWRTAEAGFRAPPPSRYELVNWKRPAPRLRTP</sequence>
<evidence type="ECO:0000313" key="1">
    <source>
        <dbReference type="EMBL" id="KAJ1085061.1"/>
    </source>
</evidence>
<proteinExistence type="predicted"/>
<accession>A0AAV7L012</accession>
<name>A0AAV7L012_PLEWA</name>
<reference evidence="1" key="1">
    <citation type="journal article" date="2022" name="bioRxiv">
        <title>Sequencing and chromosome-scale assembly of the giantPleurodeles waltlgenome.</title>
        <authorList>
            <person name="Brown T."/>
            <person name="Elewa A."/>
            <person name="Iarovenko S."/>
            <person name="Subramanian E."/>
            <person name="Araus A.J."/>
            <person name="Petzold A."/>
            <person name="Susuki M."/>
            <person name="Suzuki K.-i.T."/>
            <person name="Hayashi T."/>
            <person name="Toyoda A."/>
            <person name="Oliveira C."/>
            <person name="Osipova E."/>
            <person name="Leigh N.D."/>
            <person name="Simon A."/>
            <person name="Yun M.H."/>
        </authorList>
    </citation>
    <scope>NUCLEOTIDE SEQUENCE</scope>
    <source>
        <strain evidence="1">20211129_DDA</strain>
        <tissue evidence="1">Liver</tissue>
    </source>
</reference>
<dbReference type="AlphaFoldDB" id="A0AAV7L012"/>
<gene>
    <name evidence="1" type="ORF">NDU88_005194</name>
</gene>
<comment type="caution">
    <text evidence="1">The sequence shown here is derived from an EMBL/GenBank/DDBJ whole genome shotgun (WGS) entry which is preliminary data.</text>
</comment>
<organism evidence="1 2">
    <name type="scientific">Pleurodeles waltl</name>
    <name type="common">Iberian ribbed newt</name>
    <dbReference type="NCBI Taxonomy" id="8319"/>
    <lineage>
        <taxon>Eukaryota</taxon>
        <taxon>Metazoa</taxon>
        <taxon>Chordata</taxon>
        <taxon>Craniata</taxon>
        <taxon>Vertebrata</taxon>
        <taxon>Euteleostomi</taxon>
        <taxon>Amphibia</taxon>
        <taxon>Batrachia</taxon>
        <taxon>Caudata</taxon>
        <taxon>Salamandroidea</taxon>
        <taxon>Salamandridae</taxon>
        <taxon>Pleurodelinae</taxon>
        <taxon>Pleurodeles</taxon>
    </lineage>
</organism>
<dbReference type="EMBL" id="JANPWB010000016">
    <property type="protein sequence ID" value="KAJ1085061.1"/>
    <property type="molecule type" value="Genomic_DNA"/>
</dbReference>
<evidence type="ECO:0000313" key="2">
    <source>
        <dbReference type="Proteomes" id="UP001066276"/>
    </source>
</evidence>